<comment type="caution">
    <text evidence="5">The sequence shown here is derived from an EMBL/GenBank/DDBJ whole genome shotgun (WGS) entry which is preliminary data.</text>
</comment>
<dbReference type="InterPro" id="IPR029060">
    <property type="entry name" value="PIN-like_dom_sf"/>
</dbReference>
<dbReference type="EMBL" id="NEXC01000002">
    <property type="protein sequence ID" value="PSN84509.1"/>
    <property type="molecule type" value="Genomic_DNA"/>
</dbReference>
<sequence>MRKDEMMKKSHVLVLDTPAIIKGYLQPTFNYTTQLVINEINRIADFDPSYLMALVEVLEFDKDSFNQVKKVAIDSGDFWVLSYTDLSVLALANQLKQQGFFTSVASDDYALLNVANFLGLNALMVTNKKPDFRLIKWRWYCPVCGYKKTLGLKVCPECGSPLKRSPCKL</sequence>
<dbReference type="GO" id="GO:0004521">
    <property type="term" value="F:RNA endonuclease activity"/>
    <property type="evidence" value="ECO:0007669"/>
    <property type="project" value="TreeGrafter"/>
</dbReference>
<name>A0A2R6ADU0_9ARCH</name>
<keyword evidence="1" id="KW-0540">Nuclease</keyword>
<feature type="domain" description="Ribonuclease PIN" evidence="4">
    <location>
        <begin position="13"/>
        <end position="95"/>
    </location>
</feature>
<protein>
    <recommendedName>
        <fullName evidence="4">Ribonuclease PIN domain-containing protein</fullName>
    </recommendedName>
</protein>
<dbReference type="InterPro" id="IPR033411">
    <property type="entry name" value="Ribonuclease_PIN"/>
</dbReference>
<evidence type="ECO:0000256" key="2">
    <source>
        <dbReference type="ARBA" id="ARBA00022723"/>
    </source>
</evidence>
<accession>A0A2R6ADU0</accession>
<evidence type="ECO:0000256" key="1">
    <source>
        <dbReference type="ARBA" id="ARBA00022722"/>
    </source>
</evidence>
<dbReference type="InterPro" id="IPR039907">
    <property type="entry name" value="NOB1"/>
</dbReference>
<dbReference type="SUPFAM" id="SSF88723">
    <property type="entry name" value="PIN domain-like"/>
    <property type="match status" value="1"/>
</dbReference>
<evidence type="ECO:0000313" key="5">
    <source>
        <dbReference type="EMBL" id="PSN84509.1"/>
    </source>
</evidence>
<dbReference type="GO" id="GO:0016787">
    <property type="term" value="F:hydrolase activity"/>
    <property type="evidence" value="ECO:0007669"/>
    <property type="project" value="UniProtKB-KW"/>
</dbReference>
<proteinExistence type="predicted"/>
<dbReference type="AlphaFoldDB" id="A0A2R6ADU0"/>
<keyword evidence="2" id="KW-0479">Metal-binding</keyword>
<evidence type="ECO:0000313" key="6">
    <source>
        <dbReference type="Proteomes" id="UP000240880"/>
    </source>
</evidence>
<keyword evidence="3" id="KW-0378">Hydrolase</keyword>
<dbReference type="GO" id="GO:0030688">
    <property type="term" value="C:preribosome, small subunit precursor"/>
    <property type="evidence" value="ECO:0007669"/>
    <property type="project" value="TreeGrafter"/>
</dbReference>
<dbReference type="Proteomes" id="UP000240880">
    <property type="component" value="Unassembled WGS sequence"/>
</dbReference>
<reference evidence="5 6" key="1">
    <citation type="submission" date="2017-04" db="EMBL/GenBank/DDBJ databases">
        <title>Novel microbial lineages endemic to geothermal iron-oxide mats fill important gaps in the evolutionary history of Archaea.</title>
        <authorList>
            <person name="Jay Z.J."/>
            <person name="Beam J.P."/>
            <person name="Dlakic M."/>
            <person name="Rusch D.B."/>
            <person name="Kozubal M.A."/>
            <person name="Inskeep W.P."/>
        </authorList>
    </citation>
    <scope>NUCLEOTIDE SEQUENCE [LARGE SCALE GENOMIC DNA]</scope>
    <source>
        <strain evidence="5">OSP_D</strain>
    </source>
</reference>
<dbReference type="GO" id="GO:0046872">
    <property type="term" value="F:metal ion binding"/>
    <property type="evidence" value="ECO:0007669"/>
    <property type="project" value="UniProtKB-KW"/>
</dbReference>
<dbReference type="PANTHER" id="PTHR12814:SF2">
    <property type="entry name" value="RNA-BINDING PROTEIN NOB1"/>
    <property type="match status" value="1"/>
</dbReference>
<evidence type="ECO:0000256" key="3">
    <source>
        <dbReference type="ARBA" id="ARBA00022801"/>
    </source>
</evidence>
<dbReference type="PANTHER" id="PTHR12814">
    <property type="entry name" value="RNA-BINDING PROTEIN NOB1"/>
    <property type="match status" value="1"/>
</dbReference>
<organism evidence="5 6">
    <name type="scientific">Candidatus Marsarchaeota G1 archaeon OSP_D</name>
    <dbReference type="NCBI Taxonomy" id="1978155"/>
    <lineage>
        <taxon>Archaea</taxon>
        <taxon>Candidatus Marsarchaeota</taxon>
        <taxon>Candidatus Marsarchaeota group 1</taxon>
    </lineage>
</organism>
<evidence type="ECO:0000259" key="4">
    <source>
        <dbReference type="Pfam" id="PF17146"/>
    </source>
</evidence>
<gene>
    <name evidence="5" type="ORF">B9Q01_00410</name>
</gene>
<dbReference type="Pfam" id="PF17146">
    <property type="entry name" value="PIN_6"/>
    <property type="match status" value="1"/>
</dbReference>
<dbReference type="GO" id="GO:0030490">
    <property type="term" value="P:maturation of SSU-rRNA"/>
    <property type="evidence" value="ECO:0007669"/>
    <property type="project" value="TreeGrafter"/>
</dbReference>
<dbReference type="Gene3D" id="3.40.50.1010">
    <property type="entry name" value="5'-nuclease"/>
    <property type="match status" value="1"/>
</dbReference>